<dbReference type="PANTHER" id="PTHR23410:SF12">
    <property type="entry name" value="LARGE RIBOSOMAL SUBUNIT PROTEIN UL18"/>
    <property type="match status" value="1"/>
</dbReference>
<dbReference type="GO" id="GO:0008097">
    <property type="term" value="F:5S rRNA binding"/>
    <property type="evidence" value="ECO:0007669"/>
    <property type="project" value="InterPro"/>
</dbReference>
<dbReference type="SUPFAM" id="SSF53137">
    <property type="entry name" value="Translational machinery components"/>
    <property type="match status" value="1"/>
</dbReference>
<comment type="caution">
    <text evidence="7">The sequence shown here is derived from an EMBL/GenBank/DDBJ whole genome shotgun (WGS) entry which is preliminary data.</text>
</comment>
<keyword evidence="5 6" id="KW-0687">Ribonucleoprotein</keyword>
<dbReference type="CDD" id="cd00432">
    <property type="entry name" value="Ribosomal_L18_L5e"/>
    <property type="match status" value="1"/>
</dbReference>
<protein>
    <recommendedName>
        <fullName evidence="6">Large ribosomal subunit protein uL18</fullName>
    </recommendedName>
</protein>
<dbReference type="PRINTS" id="PR00058">
    <property type="entry name" value="RIBOSOMALL5"/>
</dbReference>
<dbReference type="InterPro" id="IPR057267">
    <property type="entry name" value="Rbsml_uL18_arch"/>
</dbReference>
<gene>
    <name evidence="6" type="primary">rpl18</name>
    <name evidence="7" type="ORF">HY544_01370</name>
</gene>
<evidence type="ECO:0000256" key="6">
    <source>
        <dbReference type="HAMAP-Rule" id="MF_01337"/>
    </source>
</evidence>
<evidence type="ECO:0000256" key="3">
    <source>
        <dbReference type="ARBA" id="ARBA00022884"/>
    </source>
</evidence>
<dbReference type="PANTHER" id="PTHR23410">
    <property type="entry name" value="RIBOSOMAL PROTEIN L5-RELATED"/>
    <property type="match status" value="1"/>
</dbReference>
<dbReference type="AlphaFoldDB" id="A0A8T3YK21"/>
<keyword evidence="4 6" id="KW-0689">Ribosomal protein</keyword>
<keyword evidence="2 6" id="KW-0699">rRNA-binding</keyword>
<dbReference type="Pfam" id="PF17144">
    <property type="entry name" value="Ribosomal_L5e"/>
    <property type="match status" value="1"/>
</dbReference>
<sequence>MSHTPTYKMKFKRRRELSTDYKKRLALLKSGKARLVVRKSNNSATVEAVIYRKEGDIVKASFASPSLRKIGWKGHGGNLPSAYLAGYACAKKALKQGVKEAVLDMGLISPVHGSIPFAALKGAIDAGLTVPADSTVFPAQDRCMGKHISEETVKNFEEVKSAIDKAFG</sequence>
<dbReference type="Gene3D" id="3.30.420.100">
    <property type="match status" value="1"/>
</dbReference>
<name>A0A8T3YK21_9ARCH</name>
<evidence type="ECO:0000256" key="5">
    <source>
        <dbReference type="ARBA" id="ARBA00023274"/>
    </source>
</evidence>
<comment type="subunit">
    <text evidence="6">Part of the 50S ribosomal subunit. Contacts the 5S and 23S rRNAs.</text>
</comment>
<comment type="similarity">
    <text evidence="1 6">Belongs to the universal ribosomal protein uL18 family.</text>
</comment>
<dbReference type="GO" id="GO:0000027">
    <property type="term" value="P:ribosomal large subunit assembly"/>
    <property type="evidence" value="ECO:0007669"/>
    <property type="project" value="TreeGrafter"/>
</dbReference>
<dbReference type="HAMAP" id="MF_01337_A">
    <property type="entry name" value="Ribosomal_uL18_A"/>
    <property type="match status" value="1"/>
</dbReference>
<dbReference type="NCBIfam" id="NF006342">
    <property type="entry name" value="PRK08569.1"/>
    <property type="match status" value="1"/>
</dbReference>
<evidence type="ECO:0000256" key="4">
    <source>
        <dbReference type="ARBA" id="ARBA00022980"/>
    </source>
</evidence>
<keyword evidence="3 6" id="KW-0694">RNA-binding</keyword>
<accession>A0A8T3YK21</accession>
<organism evidence="7 8">
    <name type="scientific">Candidatus Iainarchaeum sp</name>
    <dbReference type="NCBI Taxonomy" id="3101447"/>
    <lineage>
        <taxon>Archaea</taxon>
        <taxon>Candidatus Iainarchaeota</taxon>
        <taxon>Candidatus Iainarchaeia</taxon>
        <taxon>Candidatus Iainarchaeales</taxon>
        <taxon>Candidatus Iainarchaeaceae</taxon>
        <taxon>Candidatus Iainarchaeum</taxon>
    </lineage>
</organism>
<dbReference type="EMBL" id="JACQPB010000019">
    <property type="protein sequence ID" value="MBI4210142.1"/>
    <property type="molecule type" value="Genomic_DNA"/>
</dbReference>
<dbReference type="GO" id="GO:0022625">
    <property type="term" value="C:cytosolic large ribosomal subunit"/>
    <property type="evidence" value="ECO:0007669"/>
    <property type="project" value="TreeGrafter"/>
</dbReference>
<evidence type="ECO:0000313" key="8">
    <source>
        <dbReference type="Proteomes" id="UP000732298"/>
    </source>
</evidence>
<dbReference type="InterPro" id="IPR005485">
    <property type="entry name" value="Rbsml_uL18_euk_arch"/>
</dbReference>
<reference evidence="7" key="1">
    <citation type="submission" date="2020-07" db="EMBL/GenBank/DDBJ databases">
        <title>Huge and variable diversity of episymbiotic CPR bacteria and DPANN archaea in groundwater ecosystems.</title>
        <authorList>
            <person name="He C.Y."/>
            <person name="Keren R."/>
            <person name="Whittaker M."/>
            <person name="Farag I.F."/>
            <person name="Doudna J."/>
            <person name="Cate J.H.D."/>
            <person name="Banfield J.F."/>
        </authorList>
    </citation>
    <scope>NUCLEOTIDE SEQUENCE</scope>
    <source>
        <strain evidence="7">NC_groundwater_1296_Ag_S-0.2um_52_80</strain>
    </source>
</reference>
<proteinExistence type="inferred from homology"/>
<dbReference type="GO" id="GO:0003735">
    <property type="term" value="F:structural constituent of ribosome"/>
    <property type="evidence" value="ECO:0007669"/>
    <property type="project" value="InterPro"/>
</dbReference>
<evidence type="ECO:0000313" key="7">
    <source>
        <dbReference type="EMBL" id="MBI4210142.1"/>
    </source>
</evidence>
<evidence type="ECO:0000256" key="2">
    <source>
        <dbReference type="ARBA" id="ARBA00022730"/>
    </source>
</evidence>
<dbReference type="GO" id="GO:0006412">
    <property type="term" value="P:translation"/>
    <property type="evidence" value="ECO:0007669"/>
    <property type="project" value="UniProtKB-UniRule"/>
</dbReference>
<comment type="function">
    <text evidence="6">This is one of the proteins that bind and probably mediate the attachment of the 5S RNA into the large ribosomal subunit, where it forms part of the central protuberance.</text>
</comment>
<dbReference type="Proteomes" id="UP000732298">
    <property type="component" value="Unassembled WGS sequence"/>
</dbReference>
<evidence type="ECO:0000256" key="1">
    <source>
        <dbReference type="ARBA" id="ARBA00007116"/>
    </source>
</evidence>
<dbReference type="InterPro" id="IPR057268">
    <property type="entry name" value="Ribosomal_L18"/>
</dbReference>